<keyword evidence="5" id="KW-1185">Reference proteome</keyword>
<dbReference type="EMBL" id="FO082265">
    <property type="protein sequence ID" value="CCO19696.1"/>
    <property type="molecule type" value="Genomic_DNA"/>
</dbReference>
<evidence type="ECO:0000313" key="4">
    <source>
        <dbReference type="EMBL" id="CCO19696.1"/>
    </source>
</evidence>
<dbReference type="InterPro" id="IPR039204">
    <property type="entry name" value="MRS2-like"/>
</dbReference>
<feature type="transmembrane region" description="Helical" evidence="2">
    <location>
        <begin position="491"/>
        <end position="512"/>
    </location>
</feature>
<protein>
    <recommendedName>
        <fullName evidence="2">Magnesium transporter</fullName>
    </recommendedName>
</protein>
<dbReference type="GO" id="GO:0016020">
    <property type="term" value="C:membrane"/>
    <property type="evidence" value="ECO:0007669"/>
    <property type="project" value="UniProtKB-SubCell"/>
</dbReference>
<dbReference type="CDD" id="cd12823">
    <property type="entry name" value="Mrs2_Mfm1p-like"/>
    <property type="match status" value="1"/>
</dbReference>
<feature type="region of interest" description="Disordered" evidence="3">
    <location>
        <begin position="362"/>
        <end position="397"/>
    </location>
</feature>
<keyword evidence="2" id="KW-0460">Magnesium</keyword>
<keyword evidence="2" id="KW-0812">Transmembrane</keyword>
<proteinExistence type="inferred from homology"/>
<keyword evidence="2" id="KW-0472">Membrane</keyword>
<evidence type="ECO:0000256" key="1">
    <source>
        <dbReference type="ARBA" id="ARBA00007535"/>
    </source>
</evidence>
<dbReference type="GO" id="GO:0015095">
    <property type="term" value="F:magnesium ion transmembrane transporter activity"/>
    <property type="evidence" value="ECO:0007669"/>
    <property type="project" value="UniProtKB-ARBA"/>
</dbReference>
<dbReference type="Gene3D" id="2.40.128.330">
    <property type="match status" value="1"/>
</dbReference>
<evidence type="ECO:0000313" key="5">
    <source>
        <dbReference type="Proteomes" id="UP000198341"/>
    </source>
</evidence>
<evidence type="ECO:0000256" key="3">
    <source>
        <dbReference type="SAM" id="MobiDB-lite"/>
    </source>
</evidence>
<dbReference type="PANTHER" id="PTHR13890">
    <property type="entry name" value="RNA SPLICING PROTEIN MRS2, MITOCHONDRIAL"/>
    <property type="match status" value="1"/>
</dbReference>
<keyword evidence="2" id="KW-0813">Transport</keyword>
<dbReference type="OrthoDB" id="10251508at2759"/>
<feature type="region of interest" description="Disordered" evidence="3">
    <location>
        <begin position="84"/>
        <end position="104"/>
    </location>
</feature>
<gene>
    <name evidence="4" type="ordered locus">Bathy14g00440</name>
</gene>
<dbReference type="RefSeq" id="XP_007509239.1">
    <property type="nucleotide sequence ID" value="XM_007509177.1"/>
</dbReference>
<accession>K8ENR4</accession>
<evidence type="ECO:0000256" key="2">
    <source>
        <dbReference type="RuleBase" id="RU366041"/>
    </source>
</evidence>
<feature type="transmembrane region" description="Helical" evidence="2">
    <location>
        <begin position="524"/>
        <end position="547"/>
    </location>
</feature>
<organism evidence="4 5">
    <name type="scientific">Bathycoccus prasinos</name>
    <dbReference type="NCBI Taxonomy" id="41875"/>
    <lineage>
        <taxon>Eukaryota</taxon>
        <taxon>Viridiplantae</taxon>
        <taxon>Chlorophyta</taxon>
        <taxon>Mamiellophyceae</taxon>
        <taxon>Mamiellales</taxon>
        <taxon>Bathycoccaceae</taxon>
        <taxon>Bathycoccus</taxon>
    </lineage>
</organism>
<keyword evidence="2" id="KW-0406">Ion transport</keyword>
<keyword evidence="2" id="KW-1133">Transmembrane helix</keyword>
<dbReference type="KEGG" id="bpg:Bathy14g00440"/>
<dbReference type="Pfam" id="PF22099">
    <property type="entry name" value="MRS2-like"/>
    <property type="match status" value="2"/>
</dbReference>
<dbReference type="AlphaFoldDB" id="K8ENR4"/>
<dbReference type="Proteomes" id="UP000198341">
    <property type="component" value="Chromosome 14"/>
</dbReference>
<dbReference type="PANTHER" id="PTHR13890:SF31">
    <property type="entry name" value="MAGNESIUM TRANSPORTER MRS2-2-RELATED"/>
    <property type="match status" value="1"/>
</dbReference>
<comment type="function">
    <text evidence="2">Magnesium transporter that may mediate the influx of magnesium.</text>
</comment>
<sequence length="555" mass="61370">MEATRKLISKSGEVFASPVTYLASYVIPTEKRTAGELHTLNEILKLSGAGGSGEKTKGDAASNESNAVLGLPSALLWSGNVLHANTHDRGNNPNNSGNEGKGNTTITQTLDRMWTVLDEHGRAKNLKASKAHVAAAFGVPLRDLHYLDPLRPTLTPANIFIRPKCLIVNLEHMKFIVTAEIALFLNAESLEVKRFVKFLRKYLKEVEIAQTQKREDLVKEATMMETIIRDENENETQKLQQSNSALKNAQTTTKIKEERVLHLPFELLVLECAMHELGLVLDNETIALEREAAPCMEKMLQSVQAEELAEGRRIKEKLNALILRLEAFTEALSSILEHDESLDAMCLSKLKVMELVRGDDISTTAAPDDDNENESAPRMGGAATTQTTTTKKSSKKAQFITRVISNPTGMTMNEEKEYDPENEEEFETIDSTNEEDGHEHEGAEALLEAYFMHSAATQKRAHALKDLLQNTEAVSSMILDRQRNELIKIDLVVSAALFACSIVSVAGSIFGMNLQSNLETKSGFFVGVIVVTSALAAASFLFIIFYCSRKNLFKL</sequence>
<name>K8ENR4_9CHLO</name>
<dbReference type="GeneID" id="19011724"/>
<dbReference type="Gene3D" id="1.20.58.340">
    <property type="entry name" value="Magnesium transport protein CorA, transmembrane region"/>
    <property type="match status" value="1"/>
</dbReference>
<comment type="subcellular location">
    <subcellularLocation>
        <location evidence="2">Membrane</location>
        <topology evidence="2">Multi-pass membrane protein</topology>
    </subcellularLocation>
</comment>
<dbReference type="eggNOG" id="KOG2662">
    <property type="taxonomic scope" value="Eukaryota"/>
</dbReference>
<feature type="compositionally biased region" description="Low complexity" evidence="3">
    <location>
        <begin position="382"/>
        <end position="391"/>
    </location>
</feature>
<reference evidence="4" key="1">
    <citation type="submission" date="2011-10" db="EMBL/GenBank/DDBJ databases">
        <authorList>
            <person name="Genoscope - CEA"/>
        </authorList>
    </citation>
    <scope>NUCLEOTIDE SEQUENCE [LARGE SCALE GENOMIC DNA]</scope>
    <source>
        <strain evidence="4">RCC 1105</strain>
    </source>
</reference>
<feature type="compositionally biased region" description="Polar residues" evidence="3">
    <location>
        <begin position="91"/>
        <end position="104"/>
    </location>
</feature>
<comment type="similarity">
    <text evidence="1 2">Belongs to the CorA metal ion transporter (MIT) (TC 1.A.35.5) family.</text>
</comment>